<dbReference type="PANTHER" id="PTHR27005">
    <property type="entry name" value="WALL-ASSOCIATED RECEPTOR KINASE-LIKE 21"/>
    <property type="match status" value="1"/>
</dbReference>
<gene>
    <name evidence="17" type="ORF">GSMUA_67690.1</name>
</gene>
<evidence type="ECO:0000259" key="16">
    <source>
        <dbReference type="PROSITE" id="PS50011"/>
    </source>
</evidence>
<dbReference type="InterPro" id="IPR011009">
    <property type="entry name" value="Kinase-like_dom_sf"/>
</dbReference>
<dbReference type="OMA" id="HEYEYFS"/>
<evidence type="ECO:0000256" key="6">
    <source>
        <dbReference type="ARBA" id="ARBA00022741"/>
    </source>
</evidence>
<dbReference type="CDD" id="cd14066">
    <property type="entry name" value="STKc_IRAK"/>
    <property type="match status" value="1"/>
</dbReference>
<evidence type="ECO:0000256" key="12">
    <source>
        <dbReference type="ARBA" id="ARBA00023180"/>
    </source>
</evidence>
<dbReference type="Proteomes" id="UP000012960">
    <property type="component" value="Unplaced"/>
</dbReference>
<dbReference type="PANTHER" id="PTHR27005:SF283">
    <property type="entry name" value="OS02G0633066 PROTEIN"/>
    <property type="match status" value="1"/>
</dbReference>
<dbReference type="InterPro" id="IPR001245">
    <property type="entry name" value="Ser-Thr/Tyr_kinase_cat_dom"/>
</dbReference>
<feature type="binding site" evidence="13">
    <location>
        <position position="626"/>
    </location>
    <ligand>
        <name>ATP</name>
        <dbReference type="ChEBI" id="CHEBI:30616"/>
    </ligand>
</feature>
<keyword evidence="8 13" id="KW-0067">ATP-binding</keyword>
<dbReference type="Gramene" id="Ma02_t12690.1">
    <property type="protein sequence ID" value="Ma02_p12690.1"/>
    <property type="gene ID" value="Ma02_g12690"/>
</dbReference>
<dbReference type="AlphaFoldDB" id="A0A804I244"/>
<evidence type="ECO:0000313" key="17">
    <source>
        <dbReference type="EMBL" id="CAG1861875.1"/>
    </source>
</evidence>
<proteinExistence type="predicted"/>
<evidence type="ECO:0000313" key="18">
    <source>
        <dbReference type="EnsemblPlants" id="Ma02_p12690.1"/>
    </source>
</evidence>
<dbReference type="InterPro" id="IPR025287">
    <property type="entry name" value="WAK_GUB"/>
</dbReference>
<keyword evidence="3" id="KW-0808">Transferase</keyword>
<dbReference type="Gene3D" id="1.10.510.10">
    <property type="entry name" value="Transferase(Phosphotransferase) domain 1"/>
    <property type="match status" value="1"/>
</dbReference>
<dbReference type="InterPro" id="IPR000719">
    <property type="entry name" value="Prot_kinase_dom"/>
</dbReference>
<evidence type="ECO:0000256" key="13">
    <source>
        <dbReference type="PROSITE-ProRule" id="PRU10141"/>
    </source>
</evidence>
<evidence type="ECO:0000256" key="5">
    <source>
        <dbReference type="ARBA" id="ARBA00022729"/>
    </source>
</evidence>
<sequence length="888" mass="100419">MRRLVTSGRWCSSEGREGMGLAEVLFLLFLTLGPMGSTGEENTSTNITFPIPPNCPKSYGNISFEYPFGIGSGCFRPGFNLTCMSHSTDPPTRSLFLGDGTVEVIDFDMDNGIVYVKTPIVTMGVDEDYFSHTLIDMRNFPFSFNLEANFTDSYTISMAYNYIFVAGCSAIADLVDLATNKTIHTCSTTCYANSSSPHEYWYSFDTGYCIFDMYYLNAENLTSLGIRITRLNQNIEGIVNGTRTQVAITTLTYYITDYQTCKEANKHRTTYTCRSHNNDCYDVFPYVAHINYTIGYICRCSLSYQGNPYIPNGCQDATFTPSLPNNCSTKCGDVNISFPFGLEKGCHRDQSFLLTCNRSTKPPTLLFQDYYIVMNMSLEEGTLEVKRIHEYEYFSFAYENQPFIGFEDLIAYEKDAKLNMTTFACVEHSSCKDENISSNGQKISEYRYECNDGYEGNPYLRNGCRDIEECSFPQNNFSYASYTNTMGSYNCTCPRGTTGDPKRACIPDKKQTVLLGVIIGVSNGVGLLLLSTSLIIFRRKWKKRKQKRIREKHFRQNHGLLLQQLISSREDIAERTKIFPLEEIEKATNNFDETRVLGRGGHGTVYKGILSDQRVVAIKKSKIVKKSEIDQFVNEVAILSQINHRNVVKLFGCCLETEVPLLIYEFISNGALSDHLHTSDGSSTLSWEARLRIATETAGALAYLHSAASISILHRDVKSSNILLDDHFTAKVSDFGASRFIPLDQTHIVTGIQGTFGYLDPEYYQTSQLTEKSDVYSFGVILLELLTGKKPIFSIEHENKQSLSIYFLQALQEKRYFDLVEDRVMKEGAKQELAEVIQLVATCLKFKGSERPTMKEVEYKLQNLGRIRKNGGHSLTQLQKIMKKLSFC</sequence>
<evidence type="ECO:0000256" key="10">
    <source>
        <dbReference type="ARBA" id="ARBA00023136"/>
    </source>
</evidence>
<evidence type="ECO:0000256" key="2">
    <source>
        <dbReference type="ARBA" id="ARBA00022527"/>
    </source>
</evidence>
<evidence type="ECO:0000256" key="14">
    <source>
        <dbReference type="SAM" id="Phobius"/>
    </source>
</evidence>
<keyword evidence="11" id="KW-1015">Disulfide bond</keyword>
<evidence type="ECO:0000256" key="3">
    <source>
        <dbReference type="ARBA" id="ARBA00022679"/>
    </source>
</evidence>
<feature type="domain" description="Protein kinase" evidence="16">
    <location>
        <begin position="591"/>
        <end position="876"/>
    </location>
</feature>
<dbReference type="FunFam" id="1.10.510.10:FF:000084">
    <property type="entry name" value="Wall-associated receptor kinase 2"/>
    <property type="match status" value="1"/>
</dbReference>
<reference evidence="18" key="2">
    <citation type="submission" date="2021-05" db="UniProtKB">
        <authorList>
            <consortium name="EnsemblPlants"/>
        </authorList>
    </citation>
    <scope>IDENTIFICATION</scope>
    <source>
        <strain evidence="18">subsp. malaccensis</strain>
    </source>
</reference>
<organism evidence="18 19">
    <name type="scientific">Musa acuminata subsp. malaccensis</name>
    <name type="common">Wild banana</name>
    <name type="synonym">Musa malaccensis</name>
    <dbReference type="NCBI Taxonomy" id="214687"/>
    <lineage>
        <taxon>Eukaryota</taxon>
        <taxon>Viridiplantae</taxon>
        <taxon>Streptophyta</taxon>
        <taxon>Embryophyta</taxon>
        <taxon>Tracheophyta</taxon>
        <taxon>Spermatophyta</taxon>
        <taxon>Magnoliopsida</taxon>
        <taxon>Liliopsida</taxon>
        <taxon>Zingiberales</taxon>
        <taxon>Musaceae</taxon>
        <taxon>Musa</taxon>
    </lineage>
</organism>
<protein>
    <submittedName>
        <fullName evidence="17">(wild Malaysian banana) hypothetical protein</fullName>
    </submittedName>
</protein>
<evidence type="ECO:0000256" key="8">
    <source>
        <dbReference type="ARBA" id="ARBA00022840"/>
    </source>
</evidence>
<dbReference type="Gene3D" id="2.10.25.10">
    <property type="entry name" value="Laminin"/>
    <property type="match status" value="1"/>
</dbReference>
<dbReference type="InterPro" id="IPR008271">
    <property type="entry name" value="Ser/Thr_kinase_AS"/>
</dbReference>
<keyword evidence="7" id="KW-0418">Kinase</keyword>
<accession>A0A804I244</accession>
<feature type="transmembrane region" description="Helical" evidence="14">
    <location>
        <begin position="513"/>
        <end position="537"/>
    </location>
</feature>
<dbReference type="InParanoid" id="A0A804I244"/>
<dbReference type="PROSITE" id="PS00108">
    <property type="entry name" value="PROTEIN_KINASE_ST"/>
    <property type="match status" value="1"/>
</dbReference>
<evidence type="ECO:0000256" key="4">
    <source>
        <dbReference type="ARBA" id="ARBA00022692"/>
    </source>
</evidence>
<evidence type="ECO:0000256" key="9">
    <source>
        <dbReference type="ARBA" id="ARBA00022989"/>
    </source>
</evidence>
<dbReference type="PROSITE" id="PS00107">
    <property type="entry name" value="PROTEIN_KINASE_ATP"/>
    <property type="match status" value="1"/>
</dbReference>
<evidence type="ECO:0000313" key="19">
    <source>
        <dbReference type="Proteomes" id="UP000012960"/>
    </source>
</evidence>
<keyword evidence="5 15" id="KW-0732">Signal</keyword>
<keyword evidence="12" id="KW-0325">Glycoprotein</keyword>
<dbReference type="PROSITE" id="PS50011">
    <property type="entry name" value="PROTEIN_KINASE_DOM"/>
    <property type="match status" value="1"/>
</dbReference>
<keyword evidence="4 14" id="KW-0812">Transmembrane</keyword>
<dbReference type="EnsemblPlants" id="Ma02_t12690.1">
    <property type="protein sequence ID" value="Ma02_p12690.1"/>
    <property type="gene ID" value="Ma02_g12690"/>
</dbReference>
<feature type="signal peptide" evidence="15">
    <location>
        <begin position="1"/>
        <end position="39"/>
    </location>
</feature>
<dbReference type="InterPro" id="IPR017441">
    <property type="entry name" value="Protein_kinase_ATP_BS"/>
</dbReference>
<dbReference type="Pfam" id="PF07714">
    <property type="entry name" value="PK_Tyr_Ser-Thr"/>
    <property type="match status" value="1"/>
</dbReference>
<keyword evidence="10 14" id="KW-0472">Membrane</keyword>
<evidence type="ECO:0000256" key="11">
    <source>
        <dbReference type="ARBA" id="ARBA00023157"/>
    </source>
</evidence>
<dbReference type="InterPro" id="IPR045274">
    <property type="entry name" value="WAK-like"/>
</dbReference>
<dbReference type="GO" id="GO:0007166">
    <property type="term" value="P:cell surface receptor signaling pathway"/>
    <property type="evidence" value="ECO:0007669"/>
    <property type="project" value="InterPro"/>
</dbReference>
<keyword evidence="19" id="KW-1185">Reference proteome</keyword>
<dbReference type="EMBL" id="HG996467">
    <property type="protein sequence ID" value="CAG1861875.1"/>
    <property type="molecule type" value="Genomic_DNA"/>
</dbReference>
<dbReference type="Gene3D" id="3.30.200.20">
    <property type="entry name" value="Phosphorylase Kinase, domain 1"/>
    <property type="match status" value="1"/>
</dbReference>
<name>A0A804I244_MUSAM</name>
<keyword evidence="6 13" id="KW-0547">Nucleotide-binding</keyword>
<feature type="chain" id="PRO_5033611110" evidence="15">
    <location>
        <begin position="40"/>
        <end position="888"/>
    </location>
</feature>
<dbReference type="SMART" id="SM00220">
    <property type="entry name" value="S_TKc"/>
    <property type="match status" value="1"/>
</dbReference>
<evidence type="ECO:0000256" key="7">
    <source>
        <dbReference type="ARBA" id="ARBA00022777"/>
    </source>
</evidence>
<evidence type="ECO:0000256" key="15">
    <source>
        <dbReference type="SAM" id="SignalP"/>
    </source>
</evidence>
<dbReference type="GO" id="GO:0030247">
    <property type="term" value="F:polysaccharide binding"/>
    <property type="evidence" value="ECO:0007669"/>
    <property type="project" value="InterPro"/>
</dbReference>
<dbReference type="GO" id="GO:0004674">
    <property type="term" value="F:protein serine/threonine kinase activity"/>
    <property type="evidence" value="ECO:0007669"/>
    <property type="project" value="UniProtKB-KW"/>
</dbReference>
<dbReference type="GO" id="GO:0016020">
    <property type="term" value="C:membrane"/>
    <property type="evidence" value="ECO:0007669"/>
    <property type="project" value="UniProtKB-SubCell"/>
</dbReference>
<keyword evidence="9 14" id="KW-1133">Transmembrane helix</keyword>
<keyword evidence="2" id="KW-0723">Serine/threonine-protein kinase</keyword>
<reference evidence="17" key="1">
    <citation type="submission" date="2021-03" db="EMBL/GenBank/DDBJ databases">
        <authorList>
            <consortium name="Genoscope - CEA"/>
            <person name="William W."/>
        </authorList>
    </citation>
    <scope>NUCLEOTIDE SEQUENCE</scope>
    <source>
        <strain evidence="17">Doubled-haploid Pahang</strain>
    </source>
</reference>
<evidence type="ECO:0000256" key="1">
    <source>
        <dbReference type="ARBA" id="ARBA00004479"/>
    </source>
</evidence>
<comment type="subcellular location">
    <subcellularLocation>
        <location evidence="1">Membrane</location>
        <topology evidence="1">Single-pass type I membrane protein</topology>
    </subcellularLocation>
</comment>
<dbReference type="SUPFAM" id="SSF56112">
    <property type="entry name" value="Protein kinase-like (PK-like)"/>
    <property type="match status" value="1"/>
</dbReference>
<dbReference type="FunFam" id="3.30.200.20:FF:000043">
    <property type="entry name" value="Wall-associated receptor kinase 2"/>
    <property type="match status" value="1"/>
</dbReference>
<dbReference type="Pfam" id="PF13947">
    <property type="entry name" value="GUB_WAK_bind"/>
    <property type="match status" value="2"/>
</dbReference>
<dbReference type="GO" id="GO:0005524">
    <property type="term" value="F:ATP binding"/>
    <property type="evidence" value="ECO:0007669"/>
    <property type="project" value="UniProtKB-UniRule"/>
</dbReference>